<keyword evidence="2" id="KW-1185">Reference proteome</keyword>
<name>A0A095SG67_9GAMM</name>
<dbReference type="Proteomes" id="UP000029444">
    <property type="component" value="Unassembled WGS sequence"/>
</dbReference>
<accession>A0A095SG67</accession>
<dbReference type="EMBL" id="ARXV01000018">
    <property type="protein sequence ID" value="KGD63334.1"/>
    <property type="molecule type" value="Genomic_DNA"/>
</dbReference>
<dbReference type="Gene3D" id="3.90.190.10">
    <property type="entry name" value="Protein tyrosine phosphatase superfamily"/>
    <property type="match status" value="1"/>
</dbReference>
<protein>
    <recommendedName>
        <fullName evidence="3">Tyrosine specific protein phosphatases domain-containing protein</fullName>
    </recommendedName>
</protein>
<evidence type="ECO:0000313" key="2">
    <source>
        <dbReference type="Proteomes" id="UP000029444"/>
    </source>
</evidence>
<dbReference type="SUPFAM" id="SSF52799">
    <property type="entry name" value="(Phosphotyrosine protein) phosphatases II"/>
    <property type="match status" value="1"/>
</dbReference>
<gene>
    <name evidence="1" type="ORF">Y5S_03320</name>
</gene>
<dbReference type="RefSeq" id="WP_035234665.1">
    <property type="nucleotide sequence ID" value="NZ_ARXV01000018.1"/>
</dbReference>
<dbReference type="PROSITE" id="PS00383">
    <property type="entry name" value="TYR_PHOSPHATASE_1"/>
    <property type="match status" value="1"/>
</dbReference>
<proteinExistence type="predicted"/>
<comment type="caution">
    <text evidence="1">The sequence shown here is derived from an EMBL/GenBank/DDBJ whole genome shotgun (WGS) entry which is preliminary data.</text>
</comment>
<evidence type="ECO:0000313" key="1">
    <source>
        <dbReference type="EMBL" id="KGD63334.1"/>
    </source>
</evidence>
<dbReference type="STRING" id="1177154.Y5S_03320"/>
<dbReference type="InterPro" id="IPR029021">
    <property type="entry name" value="Prot-tyrosine_phosphatase-like"/>
</dbReference>
<organism evidence="1 2">
    <name type="scientific">Alcanivorax nanhaiticus</name>
    <dbReference type="NCBI Taxonomy" id="1177154"/>
    <lineage>
        <taxon>Bacteria</taxon>
        <taxon>Pseudomonadati</taxon>
        <taxon>Pseudomonadota</taxon>
        <taxon>Gammaproteobacteria</taxon>
        <taxon>Oceanospirillales</taxon>
        <taxon>Alcanivoracaceae</taxon>
        <taxon>Alcanivorax</taxon>
    </lineage>
</organism>
<dbReference type="OrthoDB" id="6625013at2"/>
<reference evidence="1 2" key="1">
    <citation type="submission" date="2012-09" db="EMBL/GenBank/DDBJ databases">
        <title>Genome Sequence of alkane-degrading Bacterium Alcanivorax sp. 19-m-6.</title>
        <authorList>
            <person name="Lai Q."/>
            <person name="Shao Z."/>
        </authorList>
    </citation>
    <scope>NUCLEOTIDE SEQUENCE [LARGE SCALE GENOMIC DNA]</scope>
    <source>
        <strain evidence="1 2">19-m-6</strain>
    </source>
</reference>
<dbReference type="AlphaFoldDB" id="A0A095SG67"/>
<sequence>MKVVTFLSQAEAERMTPTPGSAIISITDPDKPLAALPRWESVYRESFFDGGYSESTIKAMKGAFRLNYASYICSGQARKLASHIDDLVAAGREEIFVHCYFGESRSGAVAKYLQDKHGYTPNKEIRKPNRTVYELLTDPDKYEPLIQSLETQDISPERSLLSKIWYWVLVAAGVKR</sequence>
<evidence type="ECO:0008006" key="3">
    <source>
        <dbReference type="Google" id="ProtNLM"/>
    </source>
</evidence>
<dbReference type="eggNOG" id="COG2453">
    <property type="taxonomic scope" value="Bacteria"/>
</dbReference>
<dbReference type="InterPro" id="IPR016130">
    <property type="entry name" value="Tyr_Pase_AS"/>
</dbReference>